<dbReference type="SUPFAM" id="SSF47807">
    <property type="entry name" value="5' to 3' exonuclease, C-terminal subdomain"/>
    <property type="match status" value="1"/>
</dbReference>
<dbReference type="SMART" id="SM00475">
    <property type="entry name" value="53EXOc"/>
    <property type="match status" value="1"/>
</dbReference>
<gene>
    <name evidence="8" type="ORF">HNP84_005532</name>
</gene>
<protein>
    <recommendedName>
        <fullName evidence="6">5'-3' exonuclease</fullName>
    </recommendedName>
</protein>
<evidence type="ECO:0000256" key="5">
    <source>
        <dbReference type="ARBA" id="ARBA00049957"/>
    </source>
</evidence>
<dbReference type="CDD" id="cd09859">
    <property type="entry name" value="PIN_53EXO"/>
    <property type="match status" value="1"/>
</dbReference>
<dbReference type="InterPro" id="IPR020045">
    <property type="entry name" value="DNA_polI_H3TH"/>
</dbReference>
<keyword evidence="3 8" id="KW-0269">Exonuclease</keyword>
<dbReference type="InterPro" id="IPR008918">
    <property type="entry name" value="HhH2"/>
</dbReference>
<evidence type="ECO:0000256" key="3">
    <source>
        <dbReference type="ARBA" id="ARBA00022839"/>
    </source>
</evidence>
<dbReference type="EMBL" id="JACHGN010000012">
    <property type="protein sequence ID" value="MBB5135788.1"/>
    <property type="molecule type" value="Genomic_DNA"/>
</dbReference>
<dbReference type="RefSeq" id="WP_185052721.1">
    <property type="nucleotide sequence ID" value="NZ_BAABIX010000037.1"/>
</dbReference>
<dbReference type="InterPro" id="IPR002421">
    <property type="entry name" value="5-3_exonuclease"/>
</dbReference>
<keyword evidence="9" id="KW-1185">Reference proteome</keyword>
<evidence type="ECO:0000256" key="1">
    <source>
        <dbReference type="ARBA" id="ARBA00022722"/>
    </source>
</evidence>
<accession>A0A840P7Z2</accession>
<dbReference type="InterPro" id="IPR020046">
    <property type="entry name" value="5-3_exonucl_a-hlix_arch_N"/>
</dbReference>
<dbReference type="GO" id="GO:0003677">
    <property type="term" value="F:DNA binding"/>
    <property type="evidence" value="ECO:0007669"/>
    <property type="project" value="UniProtKB-KW"/>
</dbReference>
<keyword evidence="1" id="KW-0540">Nuclease</keyword>
<dbReference type="InterPro" id="IPR029060">
    <property type="entry name" value="PIN-like_dom_sf"/>
</dbReference>
<comment type="caution">
    <text evidence="8">The sequence shown here is derived from an EMBL/GenBank/DDBJ whole genome shotgun (WGS) entry which is preliminary data.</text>
</comment>
<dbReference type="AlphaFoldDB" id="A0A840P7Z2"/>
<keyword evidence="2" id="KW-0378">Hydrolase</keyword>
<evidence type="ECO:0000256" key="6">
    <source>
        <dbReference type="ARBA" id="ARBA00050026"/>
    </source>
</evidence>
<dbReference type="Pfam" id="PF01367">
    <property type="entry name" value="5_3_exonuc"/>
    <property type="match status" value="1"/>
</dbReference>
<dbReference type="SUPFAM" id="SSF88723">
    <property type="entry name" value="PIN domain-like"/>
    <property type="match status" value="1"/>
</dbReference>
<reference evidence="8 9" key="1">
    <citation type="submission" date="2020-08" db="EMBL/GenBank/DDBJ databases">
        <title>Genomic Encyclopedia of Type Strains, Phase IV (KMG-IV): sequencing the most valuable type-strain genomes for metagenomic binning, comparative biology and taxonomic classification.</title>
        <authorList>
            <person name="Goeker M."/>
        </authorList>
    </citation>
    <scope>NUCLEOTIDE SEQUENCE [LARGE SCALE GENOMIC DNA]</scope>
    <source>
        <strain evidence="8 9">DSM 45615</strain>
    </source>
</reference>
<keyword evidence="4" id="KW-0238">DNA-binding</keyword>
<evidence type="ECO:0000256" key="4">
    <source>
        <dbReference type="ARBA" id="ARBA00023125"/>
    </source>
</evidence>
<dbReference type="Pfam" id="PF02739">
    <property type="entry name" value="5_3_exonuc_N"/>
    <property type="match status" value="1"/>
</dbReference>
<dbReference type="GO" id="GO:0017108">
    <property type="term" value="F:5'-flap endonuclease activity"/>
    <property type="evidence" value="ECO:0007669"/>
    <property type="project" value="InterPro"/>
</dbReference>
<evidence type="ECO:0000259" key="7">
    <source>
        <dbReference type="SMART" id="SM00475"/>
    </source>
</evidence>
<dbReference type="Gene3D" id="3.40.50.1010">
    <property type="entry name" value="5'-nuclease"/>
    <property type="match status" value="1"/>
</dbReference>
<dbReference type="Proteomes" id="UP000578449">
    <property type="component" value="Unassembled WGS sequence"/>
</dbReference>
<evidence type="ECO:0000313" key="8">
    <source>
        <dbReference type="EMBL" id="MBB5135788.1"/>
    </source>
</evidence>
<dbReference type="GO" id="GO:0008409">
    <property type="term" value="F:5'-3' exonuclease activity"/>
    <property type="evidence" value="ECO:0007669"/>
    <property type="project" value="InterPro"/>
</dbReference>
<dbReference type="GO" id="GO:0033567">
    <property type="term" value="P:DNA replication, Okazaki fragment processing"/>
    <property type="evidence" value="ECO:0007669"/>
    <property type="project" value="InterPro"/>
</dbReference>
<proteinExistence type="predicted"/>
<dbReference type="Gene3D" id="1.10.150.20">
    <property type="entry name" value="5' to 3' exonuclease, C-terminal subdomain"/>
    <property type="match status" value="1"/>
</dbReference>
<organism evidence="8 9">
    <name type="scientific">Thermocatellispora tengchongensis</name>
    <dbReference type="NCBI Taxonomy" id="1073253"/>
    <lineage>
        <taxon>Bacteria</taxon>
        <taxon>Bacillati</taxon>
        <taxon>Actinomycetota</taxon>
        <taxon>Actinomycetes</taxon>
        <taxon>Streptosporangiales</taxon>
        <taxon>Streptosporangiaceae</taxon>
        <taxon>Thermocatellispora</taxon>
    </lineage>
</organism>
<sequence length="301" mass="31813">MAGLMLLDTPSLYFRAFYGVPESMTAPDGTPVNAVRGLIDMIATLVRTRSPSGLVACMDADWRPAFRVAALPSYKAHRVASGDEEQVPDALVPQVAVIEQVLDALGLARVGVPGYEADDVIGTFTARAPGEVEIVTGDRDLFQLVDDARPVRVLYTVRGIRNIQVVDEAVITEKYGIPGRAYADYATLRGDPSDGLPGVPGVGDKTAAALITRFGSLRALLDALAEGRTDGFPAGSRTKLAAALDYLSVAPTVVNVVRDAPVPDLDPALPGKPRDPAALVALADRYGLDGPLNRLLDALSR</sequence>
<dbReference type="SMART" id="SM00279">
    <property type="entry name" value="HhH2"/>
    <property type="match status" value="1"/>
</dbReference>
<comment type="function">
    <text evidence="5">5'-3' exonuclease acting preferentially on double-stranded DNA.</text>
</comment>
<evidence type="ECO:0000256" key="2">
    <source>
        <dbReference type="ARBA" id="ARBA00022801"/>
    </source>
</evidence>
<feature type="domain" description="5'-3' exonuclease" evidence="7">
    <location>
        <begin position="2"/>
        <end position="272"/>
    </location>
</feature>
<dbReference type="InterPro" id="IPR038969">
    <property type="entry name" value="FEN"/>
</dbReference>
<dbReference type="CDD" id="cd09898">
    <property type="entry name" value="H3TH_53EXO"/>
    <property type="match status" value="1"/>
</dbReference>
<evidence type="ECO:0000313" key="9">
    <source>
        <dbReference type="Proteomes" id="UP000578449"/>
    </source>
</evidence>
<dbReference type="PANTHER" id="PTHR42646">
    <property type="entry name" value="FLAP ENDONUCLEASE XNI"/>
    <property type="match status" value="1"/>
</dbReference>
<dbReference type="InterPro" id="IPR036279">
    <property type="entry name" value="5-3_exonuclease_C_sf"/>
</dbReference>
<name>A0A840P7Z2_9ACTN</name>
<dbReference type="PANTHER" id="PTHR42646:SF2">
    <property type="entry name" value="5'-3' EXONUCLEASE FAMILY PROTEIN"/>
    <property type="match status" value="1"/>
</dbReference>